<dbReference type="Pfam" id="PF01381">
    <property type="entry name" value="HTH_3"/>
    <property type="match status" value="1"/>
</dbReference>
<dbReference type="InterPro" id="IPR050807">
    <property type="entry name" value="TransReg_Diox_bact_type"/>
</dbReference>
<name>A0A8J7J4H2_9RHOB</name>
<dbReference type="CDD" id="cd00093">
    <property type="entry name" value="HTH_XRE"/>
    <property type="match status" value="1"/>
</dbReference>
<dbReference type="SUPFAM" id="SSF47413">
    <property type="entry name" value="lambda repressor-like DNA-binding domains"/>
    <property type="match status" value="1"/>
</dbReference>
<dbReference type="GO" id="GO:0003700">
    <property type="term" value="F:DNA-binding transcription factor activity"/>
    <property type="evidence" value="ECO:0007669"/>
    <property type="project" value="TreeGrafter"/>
</dbReference>
<dbReference type="Proteomes" id="UP000640583">
    <property type="component" value="Unassembled WGS sequence"/>
</dbReference>
<keyword evidence="6" id="KW-1185">Reference proteome</keyword>
<keyword evidence="1" id="KW-0805">Transcription regulation</keyword>
<dbReference type="GO" id="GO:0003677">
    <property type="term" value="F:DNA binding"/>
    <property type="evidence" value="ECO:0007669"/>
    <property type="project" value="UniProtKB-KW"/>
</dbReference>
<dbReference type="PROSITE" id="PS50943">
    <property type="entry name" value="HTH_CROC1"/>
    <property type="match status" value="1"/>
</dbReference>
<sequence>MAQQEAGYSTGARIRQRRMDLGMRQGVLAQRAGISASYLNLIEHNRRRIAGKLLVDIAAVLSIDPSQLSEDTQSALLNELRNGAVESIAEIDRVGDFASRFPGWAQHLTHSQKRVTELERTVEILSDRLTHDPHLSDALHEVLTVVTAIRSSSGILAGGGNLDAVWQERFQKNIDEDARRLAESAESLVQYLDGAGRPDQGISSAGEEIDACFARHSWHFEALEQPDTPASDVQDIAQEIVRDSKDLRSDGTRARMMRHLLEYRIRAVQMPLGAFLQAAAECNWDPLALASRFRQPIAEVMHRLAMLPATSPAGGIGLVGCDGAGNLTFRKAPEGFSVPRFDGACALWPLFEALARPDSMLVHDVSQSQGRGSEDVPRFTALSCGVQTLPEKLGAPVLRQAYMLLIPQGLAEGSDTAPPFIDAGASCRICLQAACPARREAAILSRQKTEVAF</sequence>
<dbReference type="GO" id="GO:0005829">
    <property type="term" value="C:cytosol"/>
    <property type="evidence" value="ECO:0007669"/>
    <property type="project" value="TreeGrafter"/>
</dbReference>
<evidence type="ECO:0000256" key="2">
    <source>
        <dbReference type="ARBA" id="ARBA00023125"/>
    </source>
</evidence>
<dbReference type="SMART" id="SM00530">
    <property type="entry name" value="HTH_XRE"/>
    <property type="match status" value="1"/>
</dbReference>
<dbReference type="PANTHER" id="PTHR46797">
    <property type="entry name" value="HTH-TYPE TRANSCRIPTIONAL REGULATOR"/>
    <property type="match status" value="1"/>
</dbReference>
<dbReference type="Pfam" id="PF09856">
    <property type="entry name" value="ScfRs"/>
    <property type="match status" value="1"/>
</dbReference>
<feature type="domain" description="HTH cro/C1-type" evidence="4">
    <location>
        <begin position="14"/>
        <end position="68"/>
    </location>
</feature>
<evidence type="ECO:0000256" key="1">
    <source>
        <dbReference type="ARBA" id="ARBA00023015"/>
    </source>
</evidence>
<keyword evidence="2" id="KW-0238">DNA-binding</keyword>
<dbReference type="EMBL" id="JADCKQ010000003">
    <property type="protein sequence ID" value="MBI1493155.1"/>
    <property type="molecule type" value="Genomic_DNA"/>
</dbReference>
<dbReference type="InterPro" id="IPR018653">
    <property type="entry name" value="ScfR_C"/>
</dbReference>
<evidence type="ECO:0000259" key="4">
    <source>
        <dbReference type="PROSITE" id="PS50943"/>
    </source>
</evidence>
<dbReference type="Gene3D" id="1.10.260.40">
    <property type="entry name" value="lambda repressor-like DNA-binding domains"/>
    <property type="match status" value="1"/>
</dbReference>
<dbReference type="AlphaFoldDB" id="A0A8J7J4H2"/>
<dbReference type="RefSeq" id="WP_228848003.1">
    <property type="nucleotide sequence ID" value="NZ_JADCKQ010000003.1"/>
</dbReference>
<organism evidence="5 6">
    <name type="scientific">Halocynthiibacter styelae</name>
    <dbReference type="NCBI Taxonomy" id="2761955"/>
    <lineage>
        <taxon>Bacteria</taxon>
        <taxon>Pseudomonadati</taxon>
        <taxon>Pseudomonadota</taxon>
        <taxon>Alphaproteobacteria</taxon>
        <taxon>Rhodobacterales</taxon>
        <taxon>Paracoccaceae</taxon>
        <taxon>Halocynthiibacter</taxon>
    </lineage>
</organism>
<protein>
    <submittedName>
        <fullName evidence="5">DUF2083 domain-containing protein</fullName>
    </submittedName>
</protein>
<gene>
    <name evidence="5" type="ORF">H1D41_05835</name>
</gene>
<accession>A0A8J7J4H2</accession>
<evidence type="ECO:0000313" key="5">
    <source>
        <dbReference type="EMBL" id="MBI1493155.1"/>
    </source>
</evidence>
<proteinExistence type="predicted"/>
<evidence type="ECO:0000313" key="6">
    <source>
        <dbReference type="Proteomes" id="UP000640583"/>
    </source>
</evidence>
<evidence type="ECO:0000256" key="3">
    <source>
        <dbReference type="ARBA" id="ARBA00023163"/>
    </source>
</evidence>
<keyword evidence="3" id="KW-0804">Transcription</keyword>
<dbReference type="PANTHER" id="PTHR46797:SF23">
    <property type="entry name" value="HTH-TYPE TRANSCRIPTIONAL REGULATOR SUTR"/>
    <property type="match status" value="1"/>
</dbReference>
<reference evidence="5" key="1">
    <citation type="submission" date="2020-10" db="EMBL/GenBank/DDBJ databases">
        <title>Paenihalocynthiibacter styelae gen. nov., sp. nov., isolated from stalked sea squirt Styela clava.</title>
        <authorList>
            <person name="Kim Y.-O."/>
            <person name="Yoon J.-H."/>
        </authorList>
    </citation>
    <scope>NUCLEOTIDE SEQUENCE</scope>
    <source>
        <strain evidence="5">MYP1-1</strain>
    </source>
</reference>
<dbReference type="InterPro" id="IPR001387">
    <property type="entry name" value="Cro/C1-type_HTH"/>
</dbReference>
<comment type="caution">
    <text evidence="5">The sequence shown here is derived from an EMBL/GenBank/DDBJ whole genome shotgun (WGS) entry which is preliminary data.</text>
</comment>
<dbReference type="InterPro" id="IPR010982">
    <property type="entry name" value="Lambda_DNA-bd_dom_sf"/>
</dbReference>